<reference evidence="2" key="1">
    <citation type="submission" date="2019-10" db="EMBL/GenBank/DDBJ databases">
        <title>Streptomyces sp. nov., a novel actinobacterium isolated from alkaline environment.</title>
        <authorList>
            <person name="Golinska P."/>
        </authorList>
    </citation>
    <scope>NUCLEOTIDE SEQUENCE [LARGE SCALE GENOMIC DNA]</scope>
    <source>
        <strain evidence="2">DSM 42108</strain>
    </source>
</reference>
<accession>A0A7W3T898</accession>
<dbReference type="RefSeq" id="WP_143624462.1">
    <property type="nucleotide sequence ID" value="NZ_VKHS01001001.1"/>
</dbReference>
<gene>
    <name evidence="1" type="ORF">FOE67_24445</name>
</gene>
<dbReference type="Proteomes" id="UP000530234">
    <property type="component" value="Unassembled WGS sequence"/>
</dbReference>
<protein>
    <submittedName>
        <fullName evidence="1">Uncharacterized protein</fullName>
    </submittedName>
</protein>
<name>A0A7W3T898_9ACTN</name>
<dbReference type="AlphaFoldDB" id="A0A7W3T898"/>
<evidence type="ECO:0000313" key="1">
    <source>
        <dbReference type="EMBL" id="MBB0232546.1"/>
    </source>
</evidence>
<comment type="caution">
    <text evidence="1">The sequence shown here is derived from an EMBL/GenBank/DDBJ whole genome shotgun (WGS) entry which is preliminary data.</text>
</comment>
<keyword evidence="2" id="KW-1185">Reference proteome</keyword>
<dbReference type="EMBL" id="VKHS01001001">
    <property type="protein sequence ID" value="MBB0232546.1"/>
    <property type="molecule type" value="Genomic_DNA"/>
</dbReference>
<evidence type="ECO:0000313" key="2">
    <source>
        <dbReference type="Proteomes" id="UP000530234"/>
    </source>
</evidence>
<sequence>MANIKLNYDEIDRVCNVLNTSVEETLVPRMNEAQQEVDALLETGLVFVEASPALQAQYQTFTTSLKNATQSIIDYANQFQAIKESMQEMDADMAEKVKSSGR</sequence>
<dbReference type="Gene3D" id="1.10.287.1060">
    <property type="entry name" value="ESAT-6-like"/>
    <property type="match status" value="1"/>
</dbReference>
<organism evidence="1 2">
    <name type="scientific">Streptomyces calidiresistens</name>
    <dbReference type="NCBI Taxonomy" id="1485586"/>
    <lineage>
        <taxon>Bacteria</taxon>
        <taxon>Bacillati</taxon>
        <taxon>Actinomycetota</taxon>
        <taxon>Actinomycetes</taxon>
        <taxon>Kitasatosporales</taxon>
        <taxon>Streptomycetaceae</taxon>
        <taxon>Streptomyces</taxon>
    </lineage>
</organism>
<proteinExistence type="predicted"/>